<organism evidence="2 3">
    <name type="scientific">Patella caerulea</name>
    <name type="common">Rayed Mediterranean limpet</name>
    <dbReference type="NCBI Taxonomy" id="87958"/>
    <lineage>
        <taxon>Eukaryota</taxon>
        <taxon>Metazoa</taxon>
        <taxon>Spiralia</taxon>
        <taxon>Lophotrochozoa</taxon>
        <taxon>Mollusca</taxon>
        <taxon>Gastropoda</taxon>
        <taxon>Patellogastropoda</taxon>
        <taxon>Patelloidea</taxon>
        <taxon>Patellidae</taxon>
        <taxon>Patella</taxon>
    </lineage>
</organism>
<evidence type="ECO:0000259" key="1">
    <source>
        <dbReference type="PROSITE" id="PS51406"/>
    </source>
</evidence>
<dbReference type="InterPro" id="IPR002181">
    <property type="entry name" value="Fibrinogen_a/b/g_C_dom"/>
</dbReference>
<dbReference type="SUPFAM" id="SSF56496">
    <property type="entry name" value="Fibrinogen C-terminal domain-like"/>
    <property type="match status" value="1"/>
</dbReference>
<feature type="domain" description="Fibrinogen C-terminal" evidence="1">
    <location>
        <begin position="1"/>
        <end position="208"/>
    </location>
</feature>
<comment type="caution">
    <text evidence="2">The sequence shown here is derived from an EMBL/GenBank/DDBJ whole genome shotgun (WGS) entry which is preliminary data.</text>
</comment>
<sequence>MEQIGERLSFIKPEFVKKPFEVLCHMMYGGMLAVAVRRMNCVAVNFNRTWKEYVDGFGHGSTEYWLGLEHIYQLTTTKNFKLNIIIFSSNGYCQDYYTFKIGPASTNYELILTGYMPTRHQPPGESYCGDAWNFHADNPPTPFSTIDHDVIGKGCPKLMAAGGWFFAGDSNCTNGNINGPHVNLEIFNLWNTSPFPFSSVTSMFLRLVN</sequence>
<dbReference type="Pfam" id="PF00147">
    <property type="entry name" value="Fibrinogen_C"/>
    <property type="match status" value="1"/>
</dbReference>
<dbReference type="Gene3D" id="3.90.215.10">
    <property type="entry name" value="Gamma Fibrinogen, chain A, domain 1"/>
    <property type="match status" value="1"/>
</dbReference>
<keyword evidence="3" id="KW-1185">Reference proteome</keyword>
<dbReference type="GO" id="GO:0005615">
    <property type="term" value="C:extracellular space"/>
    <property type="evidence" value="ECO:0007669"/>
    <property type="project" value="TreeGrafter"/>
</dbReference>
<dbReference type="SMART" id="SM00186">
    <property type="entry name" value="FBG"/>
    <property type="match status" value="1"/>
</dbReference>
<protein>
    <recommendedName>
        <fullName evidence="1">Fibrinogen C-terminal domain-containing protein</fullName>
    </recommendedName>
</protein>
<evidence type="ECO:0000313" key="2">
    <source>
        <dbReference type="EMBL" id="KAK6170379.1"/>
    </source>
</evidence>
<reference evidence="2 3" key="1">
    <citation type="submission" date="2024-01" db="EMBL/GenBank/DDBJ databases">
        <title>The genome of the rayed Mediterranean limpet Patella caerulea (Linnaeus, 1758).</title>
        <authorList>
            <person name="Anh-Thu Weber A."/>
            <person name="Halstead-Nussloch G."/>
        </authorList>
    </citation>
    <scope>NUCLEOTIDE SEQUENCE [LARGE SCALE GENOMIC DNA]</scope>
    <source>
        <strain evidence="2">AATW-2023a</strain>
        <tissue evidence="2">Whole specimen</tissue>
    </source>
</reference>
<evidence type="ECO:0000313" key="3">
    <source>
        <dbReference type="Proteomes" id="UP001347796"/>
    </source>
</evidence>
<name>A0AAN8J6P0_PATCE</name>
<dbReference type="Proteomes" id="UP001347796">
    <property type="component" value="Unassembled WGS sequence"/>
</dbReference>
<dbReference type="PANTHER" id="PTHR19143:SF327">
    <property type="entry name" value="FI21813P1-RELATED"/>
    <property type="match status" value="1"/>
</dbReference>
<dbReference type="InterPro" id="IPR036056">
    <property type="entry name" value="Fibrinogen-like_C"/>
</dbReference>
<dbReference type="PROSITE" id="PS51406">
    <property type="entry name" value="FIBRINOGEN_C_2"/>
    <property type="match status" value="1"/>
</dbReference>
<accession>A0AAN8J6P0</accession>
<dbReference type="InterPro" id="IPR014716">
    <property type="entry name" value="Fibrinogen_a/b/g_C_1"/>
</dbReference>
<dbReference type="PANTHER" id="PTHR19143">
    <property type="entry name" value="FIBRINOGEN/TENASCIN/ANGIOPOEITIN"/>
    <property type="match status" value="1"/>
</dbReference>
<proteinExistence type="predicted"/>
<gene>
    <name evidence="2" type="ORF">SNE40_018788</name>
</gene>
<dbReference type="InterPro" id="IPR050373">
    <property type="entry name" value="Fibrinogen_C-term_domain"/>
</dbReference>
<dbReference type="AlphaFoldDB" id="A0AAN8J6P0"/>
<dbReference type="EMBL" id="JAZGQO010000014">
    <property type="protein sequence ID" value="KAK6170379.1"/>
    <property type="molecule type" value="Genomic_DNA"/>
</dbReference>